<protein>
    <submittedName>
        <fullName evidence="1">Uncharacterized protein</fullName>
    </submittedName>
</protein>
<reference evidence="1 2" key="1">
    <citation type="journal article" date="2024" name="Int. J. Syst. Evol. Microbiol.">
        <title>Lacrimispora brassicae sp. nov. isolated from fermented cabbage, and proposal of Clostridium indicum Gundawar et al. 2019 and Clostridium methoxybenzovorans Mechichi et al. 1999 as heterotypic synonyms of Lacrimispora amygdalina (Parshina et al. 2003) Haas and Blanchard 2020 and Lacrimispora indolis (McClung and McCoy 1957) Haas and Blanchard 2020, respectively.</title>
        <authorList>
            <person name="Kobayashi H."/>
            <person name="Tanizawa Y."/>
            <person name="Sakamoto M."/>
            <person name="Ohkuma M."/>
            <person name="Tohno M."/>
        </authorList>
    </citation>
    <scope>NUCLEOTIDE SEQUENCE [LARGE SCALE GENOMIC DNA]</scope>
    <source>
        <strain evidence="1 2">DSM 12857</strain>
    </source>
</reference>
<comment type="caution">
    <text evidence="1">The sequence shown here is derived from an EMBL/GenBank/DDBJ whole genome shotgun (WGS) entry which is preliminary data.</text>
</comment>
<name>A0ABQ5M177_9FIRM</name>
<sequence length="131" mass="14767">MVAIVRLEGYEKLAYMRHFSEKATGRRTGGNSNPNSYQVQWERPMFFKFAQQGFLSLECHTCSTIGFKGHTGVISCDTGLNENGTSILNCHWLKDNCLPPMVHGEPWDLQKIGSMVKWGCRGLQGVKIPFL</sequence>
<dbReference type="Proteomes" id="UP001419084">
    <property type="component" value="Unassembled WGS sequence"/>
</dbReference>
<accession>A0ABQ5M177</accession>
<evidence type="ECO:0000313" key="2">
    <source>
        <dbReference type="Proteomes" id="UP001419084"/>
    </source>
</evidence>
<organism evidence="1 2">
    <name type="scientific">Lacrimispora amygdalina</name>
    <dbReference type="NCBI Taxonomy" id="253257"/>
    <lineage>
        <taxon>Bacteria</taxon>
        <taxon>Bacillati</taxon>
        <taxon>Bacillota</taxon>
        <taxon>Clostridia</taxon>
        <taxon>Lachnospirales</taxon>
        <taxon>Lachnospiraceae</taxon>
        <taxon>Lacrimispora</taxon>
    </lineage>
</organism>
<dbReference type="EMBL" id="BRPJ01000010">
    <property type="protein sequence ID" value="GLB28682.1"/>
    <property type="molecule type" value="Genomic_DNA"/>
</dbReference>
<keyword evidence="2" id="KW-1185">Reference proteome</keyword>
<gene>
    <name evidence="1" type="ORF">LAD12857_06050</name>
</gene>
<proteinExistence type="predicted"/>
<dbReference type="RefSeq" id="WP_346064598.1">
    <property type="nucleotide sequence ID" value="NZ_BRPJ01000010.1"/>
</dbReference>
<evidence type="ECO:0000313" key="1">
    <source>
        <dbReference type="EMBL" id="GLB28682.1"/>
    </source>
</evidence>